<dbReference type="Proteomes" id="UP000286576">
    <property type="component" value="Unassembled WGS sequence"/>
</dbReference>
<dbReference type="EMBL" id="QXFL01000004">
    <property type="protein sequence ID" value="RIV85818.1"/>
    <property type="molecule type" value="Genomic_DNA"/>
</dbReference>
<keyword evidence="1" id="KW-0732">Signal</keyword>
<dbReference type="SUPFAM" id="SSF51126">
    <property type="entry name" value="Pectin lyase-like"/>
    <property type="match status" value="1"/>
</dbReference>
<evidence type="ECO:0000259" key="2">
    <source>
        <dbReference type="Pfam" id="PF12708"/>
    </source>
</evidence>
<feature type="domain" description="Rhamnogalacturonase A/B/Epimerase-like pectate lyase" evidence="2">
    <location>
        <begin position="62"/>
        <end position="124"/>
    </location>
</feature>
<name>A0A418NS01_9SPHN</name>
<dbReference type="Gene3D" id="2.160.20.10">
    <property type="entry name" value="Single-stranded right-handed beta-helix, Pectin lyase-like"/>
    <property type="match status" value="2"/>
</dbReference>
<gene>
    <name evidence="3" type="ORF">D2V07_10870</name>
</gene>
<dbReference type="InterPro" id="IPR012334">
    <property type="entry name" value="Pectin_lyas_fold"/>
</dbReference>
<dbReference type="InterPro" id="IPR011050">
    <property type="entry name" value="Pectin_lyase_fold/virulence"/>
</dbReference>
<evidence type="ECO:0000313" key="4">
    <source>
        <dbReference type="Proteomes" id="UP000286576"/>
    </source>
</evidence>
<evidence type="ECO:0000313" key="3">
    <source>
        <dbReference type="EMBL" id="RIV85818.1"/>
    </source>
</evidence>
<dbReference type="AlphaFoldDB" id="A0A418NS01"/>
<sequence length="557" mass="60729">MVLRKNFAVLALVLAAFPAAAQDFSAQLPDILGDEEAPYLPDFSYAGYDYGVSPLPKIDTVIDVADFGAVPDDGKDDSEALQSALAAAHAAQGPVRVQLGAGRYQLTEILWIERSGIVLAGMGSGDGGTELYMPRPLSQMDDGGALDELREYLVRYDKRERQANANLDVLFSEWSWSGGFIWTRVPGGRHATYLEEYDRPIETVAAIQSGSRGERVVTVPGASSLAVGDVLQIHWHNRAGENGPLIAAIYGTDRSEFPVGDRHWLLPDRPLVRQATRIEAIAGDQVTIADPLLHDINTELPAYFAAWEHLSEVGIQDMALVFPPSPFFGHHNEAGFNGIYFTGVHNGWISNLRIDNADSGVLTDDLAAVTIANVVNEGDHMAHYGVHIGNVHNVLVTGNEVFNPTIHTFSVNTQSTRSVYHRSTGWEQPTLDQHAGANHQNLYDAMTVHVRPEPASGDPPATYELFKAGGAGYWLPGHGRFNTIWNLEVLVEGNAAPGETVVVEEPSGGPEARVVGLHGNRPLQLDYTPTPYVELDQVRPIAAPSLYEWQLRQRTGE</sequence>
<keyword evidence="4" id="KW-1185">Reference proteome</keyword>
<comment type="caution">
    <text evidence="3">The sequence shown here is derived from an EMBL/GenBank/DDBJ whole genome shotgun (WGS) entry which is preliminary data.</text>
</comment>
<dbReference type="Pfam" id="PF12708">
    <property type="entry name" value="Pect-lyase_RHGA_epim"/>
    <property type="match status" value="1"/>
</dbReference>
<evidence type="ECO:0000256" key="1">
    <source>
        <dbReference type="SAM" id="SignalP"/>
    </source>
</evidence>
<reference evidence="3 4" key="1">
    <citation type="submission" date="2018-08" db="EMBL/GenBank/DDBJ databases">
        <title>Erythrobacter zhengii sp.nov., a bacterium isolated from deep-sea sediment.</title>
        <authorList>
            <person name="Fang C."/>
            <person name="Wu Y.-H."/>
            <person name="Sun C."/>
            <person name="Wang H."/>
            <person name="Cheng H."/>
            <person name="Meng F.-X."/>
            <person name="Wang C.-S."/>
            <person name="Xu X.-W."/>
        </authorList>
    </citation>
    <scope>NUCLEOTIDE SEQUENCE [LARGE SCALE GENOMIC DNA]</scope>
    <source>
        <strain evidence="3 4">V18</strain>
    </source>
</reference>
<feature type="signal peptide" evidence="1">
    <location>
        <begin position="1"/>
        <end position="21"/>
    </location>
</feature>
<accession>A0A418NS01</accession>
<organism evidence="3 4">
    <name type="scientific">Aurantiacibacter zhengii</name>
    <dbReference type="NCBI Taxonomy" id="2307003"/>
    <lineage>
        <taxon>Bacteria</taxon>
        <taxon>Pseudomonadati</taxon>
        <taxon>Pseudomonadota</taxon>
        <taxon>Alphaproteobacteria</taxon>
        <taxon>Sphingomonadales</taxon>
        <taxon>Erythrobacteraceae</taxon>
        <taxon>Aurantiacibacter</taxon>
    </lineage>
</organism>
<protein>
    <recommendedName>
        <fullName evidence="2">Rhamnogalacturonase A/B/Epimerase-like pectate lyase domain-containing protein</fullName>
    </recommendedName>
</protein>
<feature type="chain" id="PRO_5019391470" description="Rhamnogalacturonase A/B/Epimerase-like pectate lyase domain-containing protein" evidence="1">
    <location>
        <begin position="22"/>
        <end position="557"/>
    </location>
</feature>
<dbReference type="InterPro" id="IPR024535">
    <property type="entry name" value="RHGA/B-epi-like_pectate_lyase"/>
</dbReference>
<proteinExistence type="predicted"/>